<keyword evidence="3" id="KW-1185">Reference proteome</keyword>
<protein>
    <submittedName>
        <fullName evidence="2">Uncharacterized protein</fullName>
    </submittedName>
</protein>
<feature type="compositionally biased region" description="Basic residues" evidence="1">
    <location>
        <begin position="171"/>
        <end position="181"/>
    </location>
</feature>
<gene>
    <name evidence="2" type="ORF">Tco_0726827</name>
</gene>
<feature type="region of interest" description="Disordered" evidence="1">
    <location>
        <begin position="150"/>
        <end position="264"/>
    </location>
</feature>
<dbReference type="Proteomes" id="UP001151760">
    <property type="component" value="Unassembled WGS sequence"/>
</dbReference>
<sequence length="276" mass="31354">MTVVHESDALSSVELRVAKLEKDVSELKTIDHSSKALVKHMADLIHKYSLQHLPELTKKPTPTFEQESEKSPSDILKIKKEQAEKQKKPQFTIKSTDKAALEEYDLKIALYQSMHANKSFNRNPANHRLYHALMKALIEDENAMDKGVVDTVKDHKRKHDDDEDPPTRPNQGKKTKRRRTKESKSSKKPSSTKDTPKGKAPTKGSKTSKSTSTKEPIKEPIAEVVMDDVGDDNQLQDTSEPKTRKALNPDWIKQPPRPPTPDLEWNKCQVVLDQPE</sequence>
<feature type="compositionally biased region" description="Low complexity" evidence="1">
    <location>
        <begin position="188"/>
        <end position="214"/>
    </location>
</feature>
<evidence type="ECO:0000256" key="1">
    <source>
        <dbReference type="SAM" id="MobiDB-lite"/>
    </source>
</evidence>
<accession>A0ABQ4YHQ9</accession>
<name>A0ABQ4YHQ9_9ASTR</name>
<reference evidence="2" key="1">
    <citation type="journal article" date="2022" name="Int. J. Mol. Sci.">
        <title>Draft Genome of Tanacetum Coccineum: Genomic Comparison of Closely Related Tanacetum-Family Plants.</title>
        <authorList>
            <person name="Yamashiro T."/>
            <person name="Shiraishi A."/>
            <person name="Nakayama K."/>
            <person name="Satake H."/>
        </authorList>
    </citation>
    <scope>NUCLEOTIDE SEQUENCE</scope>
</reference>
<proteinExistence type="predicted"/>
<comment type="caution">
    <text evidence="2">The sequence shown here is derived from an EMBL/GenBank/DDBJ whole genome shotgun (WGS) entry which is preliminary data.</text>
</comment>
<organism evidence="2 3">
    <name type="scientific">Tanacetum coccineum</name>
    <dbReference type="NCBI Taxonomy" id="301880"/>
    <lineage>
        <taxon>Eukaryota</taxon>
        <taxon>Viridiplantae</taxon>
        <taxon>Streptophyta</taxon>
        <taxon>Embryophyta</taxon>
        <taxon>Tracheophyta</taxon>
        <taxon>Spermatophyta</taxon>
        <taxon>Magnoliopsida</taxon>
        <taxon>eudicotyledons</taxon>
        <taxon>Gunneridae</taxon>
        <taxon>Pentapetalae</taxon>
        <taxon>asterids</taxon>
        <taxon>campanulids</taxon>
        <taxon>Asterales</taxon>
        <taxon>Asteraceae</taxon>
        <taxon>Asteroideae</taxon>
        <taxon>Anthemideae</taxon>
        <taxon>Anthemidinae</taxon>
        <taxon>Tanacetum</taxon>
    </lineage>
</organism>
<evidence type="ECO:0000313" key="3">
    <source>
        <dbReference type="Proteomes" id="UP001151760"/>
    </source>
</evidence>
<evidence type="ECO:0000313" key="2">
    <source>
        <dbReference type="EMBL" id="GJS76946.1"/>
    </source>
</evidence>
<dbReference type="EMBL" id="BQNB010010412">
    <property type="protein sequence ID" value="GJS76946.1"/>
    <property type="molecule type" value="Genomic_DNA"/>
</dbReference>
<reference evidence="2" key="2">
    <citation type="submission" date="2022-01" db="EMBL/GenBank/DDBJ databases">
        <authorList>
            <person name="Yamashiro T."/>
            <person name="Shiraishi A."/>
            <person name="Satake H."/>
            <person name="Nakayama K."/>
        </authorList>
    </citation>
    <scope>NUCLEOTIDE SEQUENCE</scope>
</reference>